<dbReference type="AlphaFoldDB" id="A0A846U8N2"/>
<reference evidence="3 4" key="1">
    <citation type="submission" date="2020-02" db="EMBL/GenBank/DDBJ databases">
        <authorList>
            <person name="Sun Q."/>
        </authorList>
    </citation>
    <scope>NUCLEOTIDE SEQUENCE [LARGE SCALE GENOMIC DNA]</scope>
    <source>
        <strain evidence="3 4">YIM 13062</strain>
    </source>
</reference>
<comment type="caution">
    <text evidence="3">The sequence shown here is derived from an EMBL/GenBank/DDBJ whole genome shotgun (WGS) entry which is preliminary data.</text>
</comment>
<dbReference type="RefSeq" id="WP_119932005.1">
    <property type="nucleotide sequence ID" value="NZ_JAAVUN010000014.1"/>
</dbReference>
<protein>
    <recommendedName>
        <fullName evidence="5">TM2 domain-containing protein</fullName>
    </recommendedName>
</protein>
<keyword evidence="4" id="KW-1185">Reference proteome</keyword>
<evidence type="ECO:0000313" key="3">
    <source>
        <dbReference type="EMBL" id="NKE09936.1"/>
    </source>
</evidence>
<proteinExistence type="predicted"/>
<keyword evidence="2" id="KW-0472">Membrane</keyword>
<feature type="compositionally biased region" description="Polar residues" evidence="1">
    <location>
        <begin position="1"/>
        <end position="16"/>
    </location>
</feature>
<sequence>MTNLHPNQPADSNRSPANHEAPAVPTDQGQSDLANRSRQAAWRFSARMKNNTAAWIMWAAAPFVVGVPIHDFYLGAIGRGLIKIALVVIGWGSFMAAYFGFIFTMVAAGEQSQDLPAPGPLLWVGFGLALVCMLVLFAWWVYDAFKMSTRIDSRNDAIRKDVAQEFNVDPWSF</sequence>
<gene>
    <name evidence="3" type="ORF">GTW58_08320</name>
</gene>
<evidence type="ECO:0008006" key="5">
    <source>
        <dbReference type="Google" id="ProtNLM"/>
    </source>
</evidence>
<feature type="transmembrane region" description="Helical" evidence="2">
    <location>
        <begin position="86"/>
        <end position="109"/>
    </location>
</feature>
<dbReference type="EMBL" id="JAAVUN010000014">
    <property type="protein sequence ID" value="NKE09936.1"/>
    <property type="molecule type" value="Genomic_DNA"/>
</dbReference>
<evidence type="ECO:0000313" key="4">
    <source>
        <dbReference type="Proteomes" id="UP000521379"/>
    </source>
</evidence>
<evidence type="ECO:0000256" key="1">
    <source>
        <dbReference type="SAM" id="MobiDB-lite"/>
    </source>
</evidence>
<feature type="transmembrane region" description="Helical" evidence="2">
    <location>
        <begin position="53"/>
        <end position="74"/>
    </location>
</feature>
<evidence type="ECO:0000256" key="2">
    <source>
        <dbReference type="SAM" id="Phobius"/>
    </source>
</evidence>
<keyword evidence="2" id="KW-0812">Transmembrane</keyword>
<feature type="transmembrane region" description="Helical" evidence="2">
    <location>
        <begin position="121"/>
        <end position="142"/>
    </location>
</feature>
<accession>A0A846U8N2</accession>
<dbReference type="Proteomes" id="UP000521379">
    <property type="component" value="Unassembled WGS sequence"/>
</dbReference>
<organism evidence="3 4">
    <name type="scientific">Kocuria subflava</name>
    <dbReference type="NCBI Taxonomy" id="1736139"/>
    <lineage>
        <taxon>Bacteria</taxon>
        <taxon>Bacillati</taxon>
        <taxon>Actinomycetota</taxon>
        <taxon>Actinomycetes</taxon>
        <taxon>Micrococcales</taxon>
        <taxon>Micrococcaceae</taxon>
        <taxon>Kocuria</taxon>
    </lineage>
</organism>
<name>A0A846U8N2_9MICC</name>
<feature type="region of interest" description="Disordered" evidence="1">
    <location>
        <begin position="1"/>
        <end position="33"/>
    </location>
</feature>
<keyword evidence="2" id="KW-1133">Transmembrane helix</keyword>